<reference evidence="2 3" key="1">
    <citation type="journal article" date="2021" name="Sci. Rep.">
        <title>Genome sequencing of the multicellular alga Astrephomene provides insights into convergent evolution of germ-soma differentiation.</title>
        <authorList>
            <person name="Yamashita S."/>
            <person name="Yamamoto K."/>
            <person name="Matsuzaki R."/>
            <person name="Suzuki S."/>
            <person name="Yamaguchi H."/>
            <person name="Hirooka S."/>
            <person name="Minakuchi Y."/>
            <person name="Miyagishima S."/>
            <person name="Kawachi M."/>
            <person name="Toyoda A."/>
            <person name="Nozaki H."/>
        </authorList>
    </citation>
    <scope>NUCLEOTIDE SEQUENCE [LARGE SCALE GENOMIC DNA]</scope>
    <source>
        <strain evidence="2 3">NIES-4017</strain>
    </source>
</reference>
<feature type="non-terminal residue" evidence="2">
    <location>
        <position position="1"/>
    </location>
</feature>
<dbReference type="InterPro" id="IPR053209">
    <property type="entry name" value="Gramillin-biosynth_MTr"/>
</dbReference>
<feature type="region of interest" description="Disordered" evidence="1">
    <location>
        <begin position="205"/>
        <end position="267"/>
    </location>
</feature>
<dbReference type="Proteomes" id="UP001054857">
    <property type="component" value="Unassembled WGS sequence"/>
</dbReference>
<accession>A0AAD3DVH5</accession>
<comment type="caution">
    <text evidence="2">The sequence shown here is derived from an EMBL/GenBank/DDBJ whole genome shotgun (WGS) entry which is preliminary data.</text>
</comment>
<name>A0AAD3DVH5_9CHLO</name>
<dbReference type="Gene3D" id="2.170.270.10">
    <property type="entry name" value="SET domain"/>
    <property type="match status" value="1"/>
</dbReference>
<dbReference type="EMBL" id="BMAR01000018">
    <property type="protein sequence ID" value="GFR47378.1"/>
    <property type="molecule type" value="Genomic_DNA"/>
</dbReference>
<organism evidence="2 3">
    <name type="scientific">Astrephomene gubernaculifera</name>
    <dbReference type="NCBI Taxonomy" id="47775"/>
    <lineage>
        <taxon>Eukaryota</taxon>
        <taxon>Viridiplantae</taxon>
        <taxon>Chlorophyta</taxon>
        <taxon>core chlorophytes</taxon>
        <taxon>Chlorophyceae</taxon>
        <taxon>CS clade</taxon>
        <taxon>Chlamydomonadales</taxon>
        <taxon>Astrephomenaceae</taxon>
        <taxon>Astrephomene</taxon>
    </lineage>
</organism>
<feature type="region of interest" description="Disordered" evidence="1">
    <location>
        <begin position="59"/>
        <end position="78"/>
    </location>
</feature>
<feature type="compositionally biased region" description="Low complexity" evidence="1">
    <location>
        <begin position="210"/>
        <end position="235"/>
    </location>
</feature>
<dbReference type="InterPro" id="IPR046341">
    <property type="entry name" value="SET_dom_sf"/>
</dbReference>
<dbReference type="PANTHER" id="PTHR47643:SF2">
    <property type="entry name" value="TPR DOMAIN PROTEIN (AFU_ORTHOLOGUE AFUA_5G12710)"/>
    <property type="match status" value="1"/>
</dbReference>
<dbReference type="AlphaFoldDB" id="A0AAD3DVH5"/>
<evidence type="ECO:0000313" key="3">
    <source>
        <dbReference type="Proteomes" id="UP001054857"/>
    </source>
</evidence>
<protein>
    <submittedName>
        <fullName evidence="2">Uncharacterized protein</fullName>
    </submittedName>
</protein>
<keyword evidence="3" id="KW-1185">Reference proteome</keyword>
<gene>
    <name evidence="2" type="ORF">Agub_g9091</name>
</gene>
<dbReference type="PANTHER" id="PTHR47643">
    <property type="entry name" value="TPR DOMAIN PROTEIN (AFU_ORTHOLOGUE AFUA_5G12710)"/>
    <property type="match status" value="1"/>
</dbReference>
<proteinExistence type="predicted"/>
<evidence type="ECO:0000313" key="2">
    <source>
        <dbReference type="EMBL" id="GFR47378.1"/>
    </source>
</evidence>
<sequence length="662" mass="72711">MNRTLLSGGGPTLCPSVRERILSSYHATPSYVRCQKQSAQPLSRQRRHQDCLPCCAASKGSKAGKKGGDQGFKGFGEPSKAQRTLAFDQDVDEEVQASAAANNNDDTDEEIRQRPAYQMYTDAGYKAQRYVGPLSLKHPEGEPLPTLFTSAPVLPGELLALLPALGFVTGGFLQVPELEDLHAAMMEECMGPPQRRVLDILDSLIPPPAASTSTTSTDTSSSTSSAPSSSTRRTPFGPSQPLPSLATLDPKFWSSRGRDTSAPDFPSRRLMSLLSRAATADDSQDAACMQARHQKPLGYAGLWPELSLLGHSCAPNTSQLVVADRLLLHATDELPAGTPLTRNRVGPSVMAPLSVRQSAVAEYLRDRGVEVQEPPEEEDAMARYEADGSGPAEEDEAEVAARRQKRAERLTYACRCARCRLEAGVSEELRETLEAVFNWYQDEVAAVWSRANQEQDTALLRGLLKDCETMVVEVEQSLAGESSPPLDEEQKHWLRASVYDVYDLLVTLDELVNQDGSDPLYLQTCLQLLRVVLPGSDNHVEVALKNETLANHRFQIFTELLSRERGDRGHTKSDRKKLAALRRAADEGSETRLVALLMRYGWLSQETMTKLIEGLETYMEGLEQASAMEAQGVSELTREIEVEGVRVQIVDRLEVSEASRVG</sequence>
<evidence type="ECO:0000256" key="1">
    <source>
        <dbReference type="SAM" id="MobiDB-lite"/>
    </source>
</evidence>